<keyword evidence="1" id="KW-0862">Zinc</keyword>
<dbReference type="PROSITE" id="PS50157">
    <property type="entry name" value="ZINC_FINGER_C2H2_2"/>
    <property type="match status" value="1"/>
</dbReference>
<reference evidence="5" key="1">
    <citation type="submission" date="2025-08" db="UniProtKB">
        <authorList>
            <consortium name="RefSeq"/>
        </authorList>
    </citation>
    <scope>IDENTIFICATION</scope>
    <source>
        <tissue evidence="5">Blood</tissue>
    </source>
</reference>
<proteinExistence type="predicted"/>
<keyword evidence="1" id="KW-0479">Metal-binding</keyword>
<feature type="compositionally biased region" description="Basic and acidic residues" evidence="2">
    <location>
        <begin position="73"/>
        <end position="83"/>
    </location>
</feature>
<dbReference type="GeneID" id="103555164"/>
<feature type="region of interest" description="Disordered" evidence="2">
    <location>
        <begin position="1"/>
        <end position="83"/>
    </location>
</feature>
<protein>
    <submittedName>
        <fullName evidence="5">CPX chromosomal region candidate gene 1 protein</fullName>
    </submittedName>
</protein>
<gene>
    <name evidence="5" type="primary">CPXCR1</name>
</gene>
<evidence type="ECO:0000313" key="4">
    <source>
        <dbReference type="Proteomes" id="UP001652662"/>
    </source>
</evidence>
<evidence type="ECO:0000256" key="1">
    <source>
        <dbReference type="PROSITE-ProRule" id="PRU00042"/>
    </source>
</evidence>
<organism evidence="4 5">
    <name type="scientific">Equus przewalskii</name>
    <name type="common">Przewalski's horse</name>
    <name type="synonym">Equus caballus przewalskii</name>
    <dbReference type="NCBI Taxonomy" id="9798"/>
    <lineage>
        <taxon>Eukaryota</taxon>
        <taxon>Metazoa</taxon>
        <taxon>Chordata</taxon>
        <taxon>Craniata</taxon>
        <taxon>Vertebrata</taxon>
        <taxon>Euteleostomi</taxon>
        <taxon>Mammalia</taxon>
        <taxon>Eutheria</taxon>
        <taxon>Laurasiatheria</taxon>
        <taxon>Perissodactyla</taxon>
        <taxon>Equidae</taxon>
        <taxon>Equus</taxon>
    </lineage>
</organism>
<evidence type="ECO:0000256" key="2">
    <source>
        <dbReference type="SAM" id="MobiDB-lite"/>
    </source>
</evidence>
<accession>A0ABM4N3G6</accession>
<feature type="compositionally biased region" description="Polar residues" evidence="2">
    <location>
        <begin position="39"/>
        <end position="60"/>
    </location>
</feature>
<evidence type="ECO:0000259" key="3">
    <source>
        <dbReference type="PROSITE" id="PS50157"/>
    </source>
</evidence>
<evidence type="ECO:0000313" key="5">
    <source>
        <dbReference type="RefSeq" id="XP_070459489.1"/>
    </source>
</evidence>
<dbReference type="InterPro" id="IPR013087">
    <property type="entry name" value="Znf_C2H2_type"/>
</dbReference>
<dbReference type="RefSeq" id="XP_070459489.1">
    <property type="nucleotide sequence ID" value="XM_070603388.1"/>
</dbReference>
<keyword evidence="1" id="KW-0863">Zinc-finger</keyword>
<feature type="compositionally biased region" description="Basic and acidic residues" evidence="2">
    <location>
        <begin position="1"/>
        <end position="11"/>
    </location>
</feature>
<name>A0ABM4N3G6_EQUPR</name>
<dbReference type="Proteomes" id="UP001652662">
    <property type="component" value="Chromosome X"/>
</dbReference>
<sequence>MTSLTKERSDPADNALRNPENEAPNDCSTNIQPLFADSNIISQMESNPVNRELDTPTSQELDVPQVAENNELEIEKTQKDPQKEDLGKEECLLLQIPIPRKWIFLISGLERIIYLNIPLVKIDKNNPLTNRARFYSGKVEMKTSNFCHSIINYKIPLQLSISWRNPFINNHEMRRMIHRLLCGRHFSQPASLQNTVWVKQKYTAFLPRQNVLTHVEKAIILRRPLKMYYYHTVIERLTAGKFYKSTDTKGKDEFHIFARPVFCVPSTQIQGTFNGKDFEDHLRSHYNRKFVVISNNKCWKYLCPICGRSFNNLDEFRQHFCSFPWN</sequence>
<keyword evidence="4" id="KW-1185">Reference proteome</keyword>
<feature type="domain" description="C2H2-type" evidence="3">
    <location>
        <begin position="301"/>
        <end position="319"/>
    </location>
</feature>